<accession>A0ABD3UX52</accession>
<name>A0ABD3UX52_SINWO</name>
<dbReference type="AlphaFoldDB" id="A0ABD3UX52"/>
<comment type="caution">
    <text evidence="1">The sequence shown here is derived from an EMBL/GenBank/DDBJ whole genome shotgun (WGS) entry which is preliminary data.</text>
</comment>
<evidence type="ECO:0000313" key="1">
    <source>
        <dbReference type="EMBL" id="KAL3852988.1"/>
    </source>
</evidence>
<protein>
    <submittedName>
        <fullName evidence="1">Uncharacterized protein</fullName>
    </submittedName>
</protein>
<organism evidence="1 2">
    <name type="scientific">Sinanodonta woodiana</name>
    <name type="common">Chinese pond mussel</name>
    <name type="synonym">Anodonta woodiana</name>
    <dbReference type="NCBI Taxonomy" id="1069815"/>
    <lineage>
        <taxon>Eukaryota</taxon>
        <taxon>Metazoa</taxon>
        <taxon>Spiralia</taxon>
        <taxon>Lophotrochozoa</taxon>
        <taxon>Mollusca</taxon>
        <taxon>Bivalvia</taxon>
        <taxon>Autobranchia</taxon>
        <taxon>Heteroconchia</taxon>
        <taxon>Palaeoheterodonta</taxon>
        <taxon>Unionida</taxon>
        <taxon>Unionoidea</taxon>
        <taxon>Unionidae</taxon>
        <taxon>Unioninae</taxon>
        <taxon>Sinanodonta</taxon>
    </lineage>
</organism>
<dbReference type="EMBL" id="JBJQND010000015">
    <property type="protein sequence ID" value="KAL3852988.1"/>
    <property type="molecule type" value="Genomic_DNA"/>
</dbReference>
<reference evidence="1 2" key="1">
    <citation type="submission" date="2024-11" db="EMBL/GenBank/DDBJ databases">
        <title>Chromosome-level genome assembly of the freshwater bivalve Anodonta woodiana.</title>
        <authorList>
            <person name="Chen X."/>
        </authorList>
    </citation>
    <scope>NUCLEOTIDE SEQUENCE [LARGE SCALE GENOMIC DNA]</scope>
    <source>
        <strain evidence="1">MN2024</strain>
        <tissue evidence="1">Gills</tissue>
    </source>
</reference>
<keyword evidence="2" id="KW-1185">Reference proteome</keyword>
<evidence type="ECO:0000313" key="2">
    <source>
        <dbReference type="Proteomes" id="UP001634394"/>
    </source>
</evidence>
<dbReference type="Proteomes" id="UP001634394">
    <property type="component" value="Unassembled WGS sequence"/>
</dbReference>
<proteinExistence type="predicted"/>
<sequence>MFKSKKQKHAYVIYDFDANSSSIEKFYNGLITTFLISKLVDRTFLINTDYKCSPASFYQPNLVNWNISADKYRHLKSLTHDLRSEYNFRKRFENFDFEKIYNTSVVRILSNMEYIVETRRHFKSFDSILFMHLLSDSDIIRLIINGLLKPAYSVSSAARNITSRSGERPLICFHAEIPAEKKYEDYRPVWNLLHNYAQNVTSRSPNVFLSINDSGLIEKAKLEFGSNVLSVYSSGMGIVENQGEFCNILFKEILLLEILKSCQTLIITDTIIGKYAAHLRNLSSNLFCFTGVSSIFRCQRDIMKSDLCWS</sequence>
<gene>
    <name evidence="1" type="ORF">ACJMK2_016585</name>
</gene>